<name>A0A5B7IJX7_PORTR</name>
<dbReference type="PANTHER" id="PTHR43394:SF1">
    <property type="entry name" value="ATP-BINDING CASSETTE SUB-FAMILY B MEMBER 10, MITOCHONDRIAL"/>
    <property type="match status" value="1"/>
</dbReference>
<dbReference type="AlphaFoldDB" id="A0A5B7IJX7"/>
<dbReference type="SUPFAM" id="SSF52540">
    <property type="entry name" value="P-loop containing nucleoside triphosphate hydrolases"/>
    <property type="match status" value="1"/>
</dbReference>
<organism evidence="2 3">
    <name type="scientific">Portunus trituberculatus</name>
    <name type="common">Swimming crab</name>
    <name type="synonym">Neptunus trituberculatus</name>
    <dbReference type="NCBI Taxonomy" id="210409"/>
    <lineage>
        <taxon>Eukaryota</taxon>
        <taxon>Metazoa</taxon>
        <taxon>Ecdysozoa</taxon>
        <taxon>Arthropoda</taxon>
        <taxon>Crustacea</taxon>
        <taxon>Multicrustacea</taxon>
        <taxon>Malacostraca</taxon>
        <taxon>Eumalacostraca</taxon>
        <taxon>Eucarida</taxon>
        <taxon>Decapoda</taxon>
        <taxon>Pleocyemata</taxon>
        <taxon>Brachyura</taxon>
        <taxon>Eubrachyura</taxon>
        <taxon>Portunoidea</taxon>
        <taxon>Portunidae</taxon>
        <taxon>Portuninae</taxon>
        <taxon>Portunus</taxon>
    </lineage>
</organism>
<comment type="caution">
    <text evidence="2">The sequence shown here is derived from an EMBL/GenBank/DDBJ whole genome shotgun (WGS) entry which is preliminary data.</text>
</comment>
<sequence>MAQERTLPIPPPDLDVFQTPHFYILQLSLYILLTIGSFFSNGIMDALKCATEGRTSICIAHRLSTVVDADEILVLHEGQLAEQGSHEELLARGGYYTLLWNSQHLVQ</sequence>
<dbReference type="Proteomes" id="UP000324222">
    <property type="component" value="Unassembled WGS sequence"/>
</dbReference>
<dbReference type="PANTHER" id="PTHR43394">
    <property type="entry name" value="ATP-DEPENDENT PERMEASE MDL1, MITOCHONDRIAL"/>
    <property type="match status" value="1"/>
</dbReference>
<accession>A0A5B7IJX7</accession>
<keyword evidence="1" id="KW-1133">Transmembrane helix</keyword>
<evidence type="ECO:0000256" key="1">
    <source>
        <dbReference type="SAM" id="Phobius"/>
    </source>
</evidence>
<keyword evidence="1" id="KW-0812">Transmembrane</keyword>
<dbReference type="GO" id="GO:0090374">
    <property type="term" value="P:oligopeptide export from mitochondrion"/>
    <property type="evidence" value="ECO:0007669"/>
    <property type="project" value="TreeGrafter"/>
</dbReference>
<evidence type="ECO:0000313" key="2">
    <source>
        <dbReference type="EMBL" id="MPC84830.1"/>
    </source>
</evidence>
<proteinExistence type="predicted"/>
<dbReference type="GO" id="GO:0005524">
    <property type="term" value="F:ATP binding"/>
    <property type="evidence" value="ECO:0007669"/>
    <property type="project" value="UniProtKB-KW"/>
</dbReference>
<keyword evidence="2" id="KW-0547">Nucleotide-binding</keyword>
<dbReference type="OrthoDB" id="6500128at2759"/>
<dbReference type="GO" id="GO:0015421">
    <property type="term" value="F:ABC-type oligopeptide transporter activity"/>
    <property type="evidence" value="ECO:0007669"/>
    <property type="project" value="TreeGrafter"/>
</dbReference>
<keyword evidence="2" id="KW-0067">ATP-binding</keyword>
<dbReference type="EMBL" id="VSRR010066541">
    <property type="protein sequence ID" value="MPC84830.1"/>
    <property type="molecule type" value="Genomic_DNA"/>
</dbReference>
<keyword evidence="1" id="KW-0472">Membrane</keyword>
<gene>
    <name evidence="2" type="primary">abcb6</name>
    <name evidence="2" type="ORF">E2C01_079580</name>
</gene>
<evidence type="ECO:0000313" key="3">
    <source>
        <dbReference type="Proteomes" id="UP000324222"/>
    </source>
</evidence>
<dbReference type="GO" id="GO:0005743">
    <property type="term" value="C:mitochondrial inner membrane"/>
    <property type="evidence" value="ECO:0007669"/>
    <property type="project" value="TreeGrafter"/>
</dbReference>
<protein>
    <submittedName>
        <fullName evidence="2">ATP-binding cassette sub-family B member 6, mitochondrial</fullName>
    </submittedName>
</protein>
<dbReference type="InterPro" id="IPR039421">
    <property type="entry name" value="Type_1_exporter"/>
</dbReference>
<feature type="transmembrane region" description="Helical" evidence="1">
    <location>
        <begin position="20"/>
        <end position="39"/>
    </location>
</feature>
<keyword evidence="3" id="KW-1185">Reference proteome</keyword>
<reference evidence="2 3" key="1">
    <citation type="submission" date="2019-05" db="EMBL/GenBank/DDBJ databases">
        <title>Another draft genome of Portunus trituberculatus and its Hox gene families provides insights of decapod evolution.</title>
        <authorList>
            <person name="Jeong J.-H."/>
            <person name="Song I."/>
            <person name="Kim S."/>
            <person name="Choi T."/>
            <person name="Kim D."/>
            <person name="Ryu S."/>
            <person name="Kim W."/>
        </authorList>
    </citation>
    <scope>NUCLEOTIDE SEQUENCE [LARGE SCALE GENOMIC DNA]</scope>
    <source>
        <tissue evidence="2">Muscle</tissue>
    </source>
</reference>
<dbReference type="InterPro" id="IPR027417">
    <property type="entry name" value="P-loop_NTPase"/>
</dbReference>
<dbReference type="Gene3D" id="3.40.50.300">
    <property type="entry name" value="P-loop containing nucleotide triphosphate hydrolases"/>
    <property type="match status" value="1"/>
</dbReference>